<dbReference type="AlphaFoldDB" id="Q8SZI7"/>
<organism evidence="2">
    <name type="scientific">Drosophila melanogaster</name>
    <name type="common">Fruit fly</name>
    <dbReference type="NCBI Taxonomy" id="7227"/>
    <lineage>
        <taxon>Eukaryota</taxon>
        <taxon>Metazoa</taxon>
        <taxon>Ecdysozoa</taxon>
        <taxon>Arthropoda</taxon>
        <taxon>Hexapoda</taxon>
        <taxon>Insecta</taxon>
        <taxon>Pterygota</taxon>
        <taxon>Neoptera</taxon>
        <taxon>Endopterygota</taxon>
        <taxon>Diptera</taxon>
        <taxon>Brachycera</taxon>
        <taxon>Muscomorpha</taxon>
        <taxon>Ephydroidea</taxon>
        <taxon>Drosophilidae</taxon>
        <taxon>Drosophila</taxon>
        <taxon>Sophophora</taxon>
    </lineage>
</organism>
<accession>Q8SZI7</accession>
<protein>
    <submittedName>
        <fullName evidence="2">HL03512p</fullName>
    </submittedName>
</protein>
<dbReference type="EMBL" id="AY070871">
    <property type="protein sequence ID" value="AAL48493.1"/>
    <property type="molecule type" value="mRNA"/>
</dbReference>
<reference evidence="2" key="1">
    <citation type="submission" date="2001-12" db="EMBL/GenBank/DDBJ databases">
        <authorList>
            <person name="Stapleton M."/>
            <person name="Brokstein P."/>
            <person name="Hong L."/>
            <person name="Agbayani A."/>
            <person name="Carlson J."/>
            <person name="Champe M."/>
            <person name="Chavez C."/>
            <person name="Dorsett V."/>
            <person name="Dresnek D."/>
            <person name="Farfan D."/>
            <person name="Frise E."/>
            <person name="George R."/>
            <person name="Gonzalez M."/>
            <person name="Guarin H."/>
            <person name="Kronmiller B."/>
            <person name="Li P."/>
            <person name="Liao G."/>
            <person name="Miranda A."/>
            <person name="Mungall C.J."/>
            <person name="Nunoo J."/>
            <person name="Pacleb J."/>
            <person name="Paragas V."/>
            <person name="Park S."/>
            <person name="Patel S."/>
            <person name="Phouanenavong S."/>
            <person name="Wan K."/>
            <person name="Yu C."/>
            <person name="Lewis S.E."/>
            <person name="Rubin G.M."/>
            <person name="Celniker S."/>
        </authorList>
    </citation>
    <scope>NUCLEOTIDE SEQUENCE</scope>
    <source>
        <strain evidence="2">Berkeley</strain>
    </source>
</reference>
<name>Q8SZI7_DROME</name>
<evidence type="ECO:0000256" key="1">
    <source>
        <dbReference type="SAM" id="MobiDB-lite"/>
    </source>
</evidence>
<proteinExistence type="evidence at transcript level"/>
<evidence type="ECO:0000313" key="2">
    <source>
        <dbReference type="EMBL" id="AAL48493.1"/>
    </source>
</evidence>
<sequence length="71" mass="7830">MLTSRSSKAEAAGHGSQAADRRQQDNLSTCSCQCISQEHFEQFGKHSICSPGVHVICVYVRVCVCARTTKW</sequence>
<feature type="region of interest" description="Disordered" evidence="1">
    <location>
        <begin position="1"/>
        <end position="26"/>
    </location>
</feature>